<dbReference type="GeneID" id="96608852"/>
<dbReference type="Gene3D" id="3.30.70.3040">
    <property type="match status" value="1"/>
</dbReference>
<protein>
    <recommendedName>
        <fullName evidence="5 12">Cell division protein FtsX</fullName>
    </recommendedName>
</protein>
<dbReference type="OrthoDB" id="9812531at2"/>
<dbReference type="Pfam" id="PF02687">
    <property type="entry name" value="FtsX"/>
    <property type="match status" value="1"/>
</dbReference>
<evidence type="ECO:0000256" key="11">
    <source>
        <dbReference type="ARBA" id="ARBA00023306"/>
    </source>
</evidence>
<dbReference type="PANTHER" id="PTHR47755">
    <property type="entry name" value="CELL DIVISION PROTEIN FTSX"/>
    <property type="match status" value="1"/>
</dbReference>
<comment type="subunit">
    <text evidence="4">Forms a membrane-associated complex with FtsE.</text>
</comment>
<accession>A0A0A1DMV3</accession>
<keyword evidence="9" id="KW-1133">Transmembrane helix</keyword>
<feature type="domain" description="FtsX extracellular" evidence="14">
    <location>
        <begin position="67"/>
        <end position="163"/>
    </location>
</feature>
<evidence type="ECO:0000256" key="4">
    <source>
        <dbReference type="ARBA" id="ARBA00011160"/>
    </source>
</evidence>
<evidence type="ECO:0000256" key="9">
    <source>
        <dbReference type="ARBA" id="ARBA00022989"/>
    </source>
</evidence>
<dbReference type="EMBL" id="CP009896">
    <property type="protein sequence ID" value="AIY16715.1"/>
    <property type="molecule type" value="Genomic_DNA"/>
</dbReference>
<evidence type="ECO:0000256" key="5">
    <source>
        <dbReference type="ARBA" id="ARBA00021907"/>
    </source>
</evidence>
<evidence type="ECO:0000256" key="1">
    <source>
        <dbReference type="ARBA" id="ARBA00003552"/>
    </source>
</evidence>
<dbReference type="InterPro" id="IPR040690">
    <property type="entry name" value="FtsX_ECD"/>
</dbReference>
<organism evidence="15 16">
    <name type="scientific">Nocardioides simplex</name>
    <name type="common">Arthrobacter simplex</name>
    <dbReference type="NCBI Taxonomy" id="2045"/>
    <lineage>
        <taxon>Bacteria</taxon>
        <taxon>Bacillati</taxon>
        <taxon>Actinomycetota</taxon>
        <taxon>Actinomycetes</taxon>
        <taxon>Propionibacteriales</taxon>
        <taxon>Nocardioidaceae</taxon>
        <taxon>Pimelobacter</taxon>
    </lineage>
</organism>
<evidence type="ECO:0000256" key="2">
    <source>
        <dbReference type="ARBA" id="ARBA00004651"/>
    </source>
</evidence>
<evidence type="ECO:0000256" key="12">
    <source>
        <dbReference type="PIRNR" id="PIRNR003097"/>
    </source>
</evidence>
<gene>
    <name evidence="15" type="ORF">KR76_07935</name>
</gene>
<dbReference type="eggNOG" id="COG2177">
    <property type="taxonomic scope" value="Bacteria"/>
</dbReference>
<keyword evidence="10 12" id="KW-0472">Membrane</keyword>
<dbReference type="InterPro" id="IPR047929">
    <property type="entry name" value="FtsX_actino"/>
</dbReference>
<keyword evidence="11 12" id="KW-0131">Cell cycle</keyword>
<comment type="similarity">
    <text evidence="3 12">Belongs to the ABC-4 integral membrane protein family. FtsX subfamily.</text>
</comment>
<sequence>MQLRYVFTELRTGLRRNLSMHLAVIVTLFVSLSLAGIGILLQQEAKIARSTLGDELKILVNLCTQDDPSNSPNCGSGEVTDEQKQRIEQEIEDNPEVRSFRYVSKLEGFDNARKSGQIPDSAISGPNPVVTVEQWPQGYWVTLKDPNEADGISSALVGLDGVSGIKDQRKALGQIFGIMKVLKYGSWIGSAFLIFAALLQVTNTIRLAALARRREIAIMRLVGASTLYIALPFLLEALVTAIVGVGLAAGALAAFQYWGVERGLAEHVQFLPWVDWGDYFQSLVGFLPGIPGIVILGPLLTLVPTLLLTRKYVKV</sequence>
<dbReference type="PANTHER" id="PTHR47755:SF1">
    <property type="entry name" value="CELL DIVISION PROTEIN FTSX"/>
    <property type="match status" value="1"/>
</dbReference>
<dbReference type="NCBIfam" id="NF038346">
    <property type="entry name" value="FtsX_actino"/>
    <property type="match status" value="1"/>
</dbReference>
<dbReference type="Proteomes" id="UP000030300">
    <property type="component" value="Chromosome"/>
</dbReference>
<dbReference type="RefSeq" id="WP_038677594.1">
    <property type="nucleotide sequence ID" value="NZ_BJMC01000017.1"/>
</dbReference>
<evidence type="ECO:0000256" key="6">
    <source>
        <dbReference type="ARBA" id="ARBA00022475"/>
    </source>
</evidence>
<reference evidence="15 16" key="1">
    <citation type="journal article" date="2015" name="Genome Announc.">
        <title>Complete Genome Sequence of Steroid-Transforming Nocardioides simplex VKM Ac-2033D.</title>
        <authorList>
            <person name="Shtratnikova V.Y."/>
            <person name="Schelkunov M.I."/>
            <person name="Pekov Y.A."/>
            <person name="Fokina V.V."/>
            <person name="Logacheva M.D."/>
            <person name="Sokolov S.L."/>
            <person name="Bragin E.Y."/>
            <person name="Ashapkin V.V."/>
            <person name="Donova M.V."/>
        </authorList>
    </citation>
    <scope>NUCLEOTIDE SEQUENCE [LARGE SCALE GENOMIC DNA]</scope>
    <source>
        <strain evidence="15 16">VKM Ac-2033D</strain>
    </source>
</reference>
<dbReference type="InterPro" id="IPR003838">
    <property type="entry name" value="ABC3_permease_C"/>
</dbReference>
<keyword evidence="7 12" id="KW-0132">Cell division</keyword>
<evidence type="ECO:0000259" key="14">
    <source>
        <dbReference type="Pfam" id="PF18075"/>
    </source>
</evidence>
<dbReference type="STRING" id="2045.KR76_07935"/>
<dbReference type="KEGG" id="psim:KR76_07935"/>
<keyword evidence="16" id="KW-1185">Reference proteome</keyword>
<evidence type="ECO:0000313" key="16">
    <source>
        <dbReference type="Proteomes" id="UP000030300"/>
    </source>
</evidence>
<evidence type="ECO:0000256" key="8">
    <source>
        <dbReference type="ARBA" id="ARBA00022692"/>
    </source>
</evidence>
<name>A0A0A1DMV3_NOCSI</name>
<dbReference type="GO" id="GO:0051301">
    <property type="term" value="P:cell division"/>
    <property type="evidence" value="ECO:0007669"/>
    <property type="project" value="UniProtKB-KW"/>
</dbReference>
<evidence type="ECO:0000256" key="3">
    <source>
        <dbReference type="ARBA" id="ARBA00007379"/>
    </source>
</evidence>
<evidence type="ECO:0000313" key="15">
    <source>
        <dbReference type="EMBL" id="AIY16715.1"/>
    </source>
</evidence>
<evidence type="ECO:0000256" key="10">
    <source>
        <dbReference type="ARBA" id="ARBA00023136"/>
    </source>
</evidence>
<dbReference type="GO" id="GO:0005886">
    <property type="term" value="C:plasma membrane"/>
    <property type="evidence" value="ECO:0007669"/>
    <property type="project" value="UniProtKB-SubCell"/>
</dbReference>
<comment type="subcellular location">
    <subcellularLocation>
        <location evidence="2">Cell membrane</location>
        <topology evidence="2">Multi-pass membrane protein</topology>
    </subcellularLocation>
</comment>
<comment type="function">
    <text evidence="1">Part of the ABC transporter FtsEX involved in cellular division.</text>
</comment>
<dbReference type="HOGENOM" id="CLU_073546_1_0_11"/>
<dbReference type="AlphaFoldDB" id="A0A0A1DMV3"/>
<feature type="domain" description="ABC3 transporter permease C-terminal" evidence="13">
    <location>
        <begin position="188"/>
        <end position="314"/>
    </location>
</feature>
<evidence type="ECO:0000259" key="13">
    <source>
        <dbReference type="Pfam" id="PF02687"/>
    </source>
</evidence>
<proteinExistence type="inferred from homology"/>
<evidence type="ECO:0000256" key="7">
    <source>
        <dbReference type="ARBA" id="ARBA00022618"/>
    </source>
</evidence>
<dbReference type="Pfam" id="PF18075">
    <property type="entry name" value="FtsX_ECD"/>
    <property type="match status" value="1"/>
</dbReference>
<keyword evidence="6 12" id="KW-1003">Cell membrane</keyword>
<dbReference type="PIRSF" id="PIRSF003097">
    <property type="entry name" value="FtsX"/>
    <property type="match status" value="1"/>
</dbReference>
<keyword evidence="8" id="KW-0812">Transmembrane</keyword>
<dbReference type="InterPro" id="IPR004513">
    <property type="entry name" value="FtsX"/>
</dbReference>